<proteinExistence type="predicted"/>
<dbReference type="Proteomes" id="UP001253848">
    <property type="component" value="Unassembled WGS sequence"/>
</dbReference>
<protein>
    <submittedName>
        <fullName evidence="1">Uncharacterized protein</fullName>
    </submittedName>
</protein>
<organism evidence="1 2">
    <name type="scientific">Autumnicola psychrophila</name>
    <dbReference type="NCBI Taxonomy" id="3075592"/>
    <lineage>
        <taxon>Bacteria</taxon>
        <taxon>Pseudomonadati</taxon>
        <taxon>Bacteroidota</taxon>
        <taxon>Flavobacteriia</taxon>
        <taxon>Flavobacteriales</taxon>
        <taxon>Flavobacteriaceae</taxon>
        <taxon>Autumnicola</taxon>
    </lineage>
</organism>
<comment type="caution">
    <text evidence="1">The sequence shown here is derived from an EMBL/GenBank/DDBJ whole genome shotgun (WGS) entry which is preliminary data.</text>
</comment>
<evidence type="ECO:0000313" key="1">
    <source>
        <dbReference type="EMBL" id="MDT0687828.1"/>
    </source>
</evidence>
<dbReference type="EMBL" id="JAVRHN010000015">
    <property type="protein sequence ID" value="MDT0687828.1"/>
    <property type="molecule type" value="Genomic_DNA"/>
</dbReference>
<evidence type="ECO:0000313" key="2">
    <source>
        <dbReference type="Proteomes" id="UP001253848"/>
    </source>
</evidence>
<reference evidence="1 2" key="1">
    <citation type="submission" date="2023-09" db="EMBL/GenBank/DDBJ databases">
        <authorList>
            <person name="Rey-Velasco X."/>
        </authorList>
    </citation>
    <scope>NUCLEOTIDE SEQUENCE [LARGE SCALE GENOMIC DNA]</scope>
    <source>
        <strain evidence="1 2">F225</strain>
    </source>
</reference>
<dbReference type="RefSeq" id="WP_311501101.1">
    <property type="nucleotide sequence ID" value="NZ_JAVRHN010000015.1"/>
</dbReference>
<gene>
    <name evidence="1" type="ORF">RM541_15795</name>
</gene>
<name>A0ABU3DVT2_9FLAO</name>
<accession>A0ABU3DVT2</accession>
<sequence>MNRRIVFEPETITIATDTKEGKEVEVLYIQEVDVVNENMVFLCQNSSKRKITIAIPQGQEPIEVIDYYYRSLKTNEKVQKRFLVDQIE</sequence>
<keyword evidence="2" id="KW-1185">Reference proteome</keyword>